<feature type="compositionally biased region" description="Polar residues" evidence="1">
    <location>
        <begin position="7"/>
        <end position="16"/>
    </location>
</feature>
<feature type="region of interest" description="Disordered" evidence="1">
    <location>
        <begin position="1"/>
        <end position="22"/>
    </location>
</feature>
<name>A0A0A9DM17_ARUDO</name>
<evidence type="ECO:0000256" key="1">
    <source>
        <dbReference type="SAM" id="MobiDB-lite"/>
    </source>
</evidence>
<dbReference type="AlphaFoldDB" id="A0A0A9DM17"/>
<proteinExistence type="predicted"/>
<reference evidence="2" key="2">
    <citation type="journal article" date="2015" name="Data Brief">
        <title>Shoot transcriptome of the giant reed, Arundo donax.</title>
        <authorList>
            <person name="Barrero R.A."/>
            <person name="Guerrero F.D."/>
            <person name="Moolhuijzen P."/>
            <person name="Goolsby J.A."/>
            <person name="Tidwell J."/>
            <person name="Bellgard S.E."/>
            <person name="Bellgard M.I."/>
        </authorList>
    </citation>
    <scope>NUCLEOTIDE SEQUENCE</scope>
    <source>
        <tissue evidence="2">Shoot tissue taken approximately 20 cm above the soil surface</tissue>
    </source>
</reference>
<dbReference type="EMBL" id="GBRH01213068">
    <property type="protein sequence ID" value="JAD84827.1"/>
    <property type="molecule type" value="Transcribed_RNA"/>
</dbReference>
<reference evidence="2" key="1">
    <citation type="submission" date="2014-09" db="EMBL/GenBank/DDBJ databases">
        <authorList>
            <person name="Magalhaes I.L.F."/>
            <person name="Oliveira U."/>
            <person name="Santos F.R."/>
            <person name="Vidigal T.H.D.A."/>
            <person name="Brescovit A.D."/>
            <person name="Santos A.J."/>
        </authorList>
    </citation>
    <scope>NUCLEOTIDE SEQUENCE</scope>
    <source>
        <tissue evidence="2">Shoot tissue taken approximately 20 cm above the soil surface</tissue>
    </source>
</reference>
<accession>A0A0A9DM17</accession>
<evidence type="ECO:0000313" key="2">
    <source>
        <dbReference type="EMBL" id="JAD84827.1"/>
    </source>
</evidence>
<protein>
    <submittedName>
        <fullName evidence="2">Uncharacterized protein</fullName>
    </submittedName>
</protein>
<sequence>MPGTTPPALSTSTNGLPSEVFW</sequence>
<organism evidence="2">
    <name type="scientific">Arundo donax</name>
    <name type="common">Giant reed</name>
    <name type="synonym">Donax arundinaceus</name>
    <dbReference type="NCBI Taxonomy" id="35708"/>
    <lineage>
        <taxon>Eukaryota</taxon>
        <taxon>Viridiplantae</taxon>
        <taxon>Streptophyta</taxon>
        <taxon>Embryophyta</taxon>
        <taxon>Tracheophyta</taxon>
        <taxon>Spermatophyta</taxon>
        <taxon>Magnoliopsida</taxon>
        <taxon>Liliopsida</taxon>
        <taxon>Poales</taxon>
        <taxon>Poaceae</taxon>
        <taxon>PACMAD clade</taxon>
        <taxon>Arundinoideae</taxon>
        <taxon>Arundineae</taxon>
        <taxon>Arundo</taxon>
    </lineage>
</organism>